<keyword evidence="5" id="KW-0812">Transmembrane</keyword>
<evidence type="ECO:0000256" key="11">
    <source>
        <dbReference type="ARBA" id="ARBA00023237"/>
    </source>
</evidence>
<dbReference type="Proteomes" id="UP000468388">
    <property type="component" value="Unassembled WGS sequence"/>
</dbReference>
<dbReference type="InterPro" id="IPR000531">
    <property type="entry name" value="Beta-barrel_TonB"/>
</dbReference>
<evidence type="ECO:0000313" key="14">
    <source>
        <dbReference type="Proteomes" id="UP000468388"/>
    </source>
</evidence>
<sequence length="260" mass="29680">MKLFEYAWLKSSIDAFLAAVNKDINTQGLTKNAAIEKNKTLLQRNSYTYLKPEHVHSLEAGYKGLFLDNRLLVDLDFYYNKYSSFIAQVEMSVPNTQNADSVAYSLYDKKTQARYRMWTNSNTTVYNYGLGLRLKYDLSNGYIVSYAKLTKKSSDDGLEDGFNTPKWMANIMLSKEHIFKHFGAGITYRWQDNYYWQSFLVNGNVPANGSVDLQVSYAFPTLPVRIKAGATNVLNHYYTSFLGGPQIGGLYYTTLTYGLN</sequence>
<comment type="subcellular location">
    <subcellularLocation>
        <location evidence="1">Cell outer membrane</location>
        <topology evidence="1">Multi-pass membrane protein</topology>
    </subcellularLocation>
</comment>
<dbReference type="SUPFAM" id="SSF56935">
    <property type="entry name" value="Porins"/>
    <property type="match status" value="1"/>
</dbReference>
<dbReference type="GO" id="GO:0009279">
    <property type="term" value="C:cell outer membrane"/>
    <property type="evidence" value="ECO:0007669"/>
    <property type="project" value="UniProtKB-SubCell"/>
</dbReference>
<dbReference type="RefSeq" id="WP_157298478.1">
    <property type="nucleotide sequence ID" value="NZ_BAAAZB010000005.1"/>
</dbReference>
<dbReference type="PANTHER" id="PTHR32552">
    <property type="entry name" value="FERRICHROME IRON RECEPTOR-RELATED"/>
    <property type="match status" value="1"/>
</dbReference>
<keyword evidence="11" id="KW-0998">Cell outer membrane</keyword>
<dbReference type="InterPro" id="IPR039426">
    <property type="entry name" value="TonB-dep_rcpt-like"/>
</dbReference>
<evidence type="ECO:0000256" key="9">
    <source>
        <dbReference type="ARBA" id="ARBA00023077"/>
    </source>
</evidence>
<keyword evidence="4" id="KW-0410">Iron transport</keyword>
<evidence type="ECO:0000256" key="4">
    <source>
        <dbReference type="ARBA" id="ARBA00022496"/>
    </source>
</evidence>
<keyword evidence="14" id="KW-1185">Reference proteome</keyword>
<evidence type="ECO:0000256" key="1">
    <source>
        <dbReference type="ARBA" id="ARBA00004571"/>
    </source>
</evidence>
<comment type="caution">
    <text evidence="13">The sequence shown here is derived from an EMBL/GenBank/DDBJ whole genome shotgun (WGS) entry which is preliminary data.</text>
</comment>
<gene>
    <name evidence="13" type="ORF">GO495_04495</name>
</gene>
<dbReference type="Pfam" id="PF00593">
    <property type="entry name" value="TonB_dep_Rec_b-barrel"/>
    <property type="match status" value="1"/>
</dbReference>
<dbReference type="PANTHER" id="PTHR32552:SF68">
    <property type="entry name" value="FERRICHROME OUTER MEMBRANE TRANSPORTER_PHAGE RECEPTOR"/>
    <property type="match status" value="1"/>
</dbReference>
<dbReference type="AlphaFoldDB" id="A0A6N8J581"/>
<dbReference type="EMBL" id="WRXO01000001">
    <property type="protein sequence ID" value="MVT39831.1"/>
    <property type="molecule type" value="Genomic_DNA"/>
</dbReference>
<evidence type="ECO:0000259" key="12">
    <source>
        <dbReference type="Pfam" id="PF00593"/>
    </source>
</evidence>
<protein>
    <submittedName>
        <fullName evidence="13">TonB-dependent receptor</fullName>
    </submittedName>
</protein>
<evidence type="ECO:0000313" key="13">
    <source>
        <dbReference type="EMBL" id="MVT39831.1"/>
    </source>
</evidence>
<evidence type="ECO:0000256" key="5">
    <source>
        <dbReference type="ARBA" id="ARBA00022692"/>
    </source>
</evidence>
<evidence type="ECO:0000256" key="3">
    <source>
        <dbReference type="ARBA" id="ARBA00022452"/>
    </source>
</evidence>
<keyword evidence="7" id="KW-0408">Iron</keyword>
<name>A0A6N8J581_9BACT</name>
<evidence type="ECO:0000256" key="6">
    <source>
        <dbReference type="ARBA" id="ARBA00022729"/>
    </source>
</evidence>
<organism evidence="13 14">
    <name type="scientific">Chitinophaga oryziterrae</name>
    <dbReference type="NCBI Taxonomy" id="1031224"/>
    <lineage>
        <taxon>Bacteria</taxon>
        <taxon>Pseudomonadati</taxon>
        <taxon>Bacteroidota</taxon>
        <taxon>Chitinophagia</taxon>
        <taxon>Chitinophagales</taxon>
        <taxon>Chitinophagaceae</taxon>
        <taxon>Chitinophaga</taxon>
    </lineage>
</organism>
<keyword evidence="2" id="KW-0813">Transport</keyword>
<keyword evidence="10" id="KW-0472">Membrane</keyword>
<dbReference type="OrthoDB" id="1109208at2"/>
<evidence type="ECO:0000256" key="8">
    <source>
        <dbReference type="ARBA" id="ARBA00023065"/>
    </source>
</evidence>
<feature type="domain" description="TonB-dependent receptor-like beta-barrel" evidence="12">
    <location>
        <begin position="47"/>
        <end position="233"/>
    </location>
</feature>
<evidence type="ECO:0000256" key="7">
    <source>
        <dbReference type="ARBA" id="ARBA00023004"/>
    </source>
</evidence>
<accession>A0A6N8J581</accession>
<dbReference type="Gene3D" id="2.40.170.20">
    <property type="entry name" value="TonB-dependent receptor, beta-barrel domain"/>
    <property type="match status" value="1"/>
</dbReference>
<keyword evidence="9" id="KW-0798">TonB box</keyword>
<proteinExistence type="predicted"/>
<keyword evidence="6" id="KW-0732">Signal</keyword>
<dbReference type="InterPro" id="IPR036942">
    <property type="entry name" value="Beta-barrel_TonB_sf"/>
</dbReference>
<keyword evidence="8" id="KW-0406">Ion transport</keyword>
<keyword evidence="13" id="KW-0675">Receptor</keyword>
<evidence type="ECO:0000256" key="10">
    <source>
        <dbReference type="ARBA" id="ARBA00023136"/>
    </source>
</evidence>
<evidence type="ECO:0000256" key="2">
    <source>
        <dbReference type="ARBA" id="ARBA00022448"/>
    </source>
</evidence>
<dbReference type="GO" id="GO:0015344">
    <property type="term" value="F:siderophore uptake transmembrane transporter activity"/>
    <property type="evidence" value="ECO:0007669"/>
    <property type="project" value="TreeGrafter"/>
</dbReference>
<reference evidence="13 14" key="1">
    <citation type="submission" date="2019-12" db="EMBL/GenBank/DDBJ databases">
        <title>The draft genomic sequence of strain Chitinophaga oryziterrae JCM 16595.</title>
        <authorList>
            <person name="Zhang X."/>
        </authorList>
    </citation>
    <scope>NUCLEOTIDE SEQUENCE [LARGE SCALE GENOMIC DNA]</scope>
    <source>
        <strain evidence="13 14">JCM 16595</strain>
    </source>
</reference>
<keyword evidence="3" id="KW-1134">Transmembrane beta strand</keyword>